<feature type="compositionally biased region" description="Low complexity" evidence="1">
    <location>
        <begin position="217"/>
        <end position="227"/>
    </location>
</feature>
<keyword evidence="2" id="KW-0131">Cell cycle</keyword>
<dbReference type="EMBL" id="CADCTP010000334">
    <property type="protein sequence ID" value="CAA9282101.1"/>
    <property type="molecule type" value="Genomic_DNA"/>
</dbReference>
<protein>
    <submittedName>
        <fullName evidence="2">Cell division initiation protein DivIVA</fullName>
    </submittedName>
</protein>
<feature type="compositionally biased region" description="Low complexity" evidence="1">
    <location>
        <begin position="45"/>
        <end position="59"/>
    </location>
</feature>
<feature type="compositionally biased region" description="Gly residues" evidence="1">
    <location>
        <begin position="60"/>
        <end position="69"/>
    </location>
</feature>
<feature type="compositionally biased region" description="Basic residues" evidence="1">
    <location>
        <begin position="35"/>
        <end position="44"/>
    </location>
</feature>
<reference evidence="2" key="1">
    <citation type="submission" date="2020-02" db="EMBL/GenBank/DDBJ databases">
        <authorList>
            <person name="Meier V. D."/>
        </authorList>
    </citation>
    <scope>NUCLEOTIDE SEQUENCE</scope>
    <source>
        <strain evidence="2">AVDCRST_MAG41</strain>
    </source>
</reference>
<keyword evidence="2" id="KW-0132">Cell division</keyword>
<sequence>GLRICGSDDRASTGAADQGVRCPVGAVRQATVRTPRIRRDRGRRVPPQGDRGAGADPGRPGAGRRGGAPGRLPQAADRQPGVRRGRGRRLPRPGRGGAALARVAGRPAGDGRAARGRRLRAGQRRHAGLPRWWSGGPDRRAGGAGGHRRATGRAGSSPGDRAARPDHRAHGLPTTGRRDRLRRAGPRGGPAGAAGRVRHHAVRGAADGHAGEHPPVRRAGGARARPGLRGGDGRPGDLAAGPAPQPARRPDRDLGAGGHVPPRRGPAAARRPGAAAGL</sequence>
<feature type="compositionally biased region" description="Basic residues" evidence="1">
    <location>
        <begin position="81"/>
        <end position="92"/>
    </location>
</feature>
<organism evidence="2">
    <name type="scientific">uncultured Mycobacteriales bacterium</name>
    <dbReference type="NCBI Taxonomy" id="581187"/>
    <lineage>
        <taxon>Bacteria</taxon>
        <taxon>Bacillati</taxon>
        <taxon>Actinomycetota</taxon>
        <taxon>Actinomycetes</taxon>
        <taxon>Mycobacteriales</taxon>
        <taxon>environmental samples</taxon>
    </lineage>
</organism>
<feature type="compositionally biased region" description="Basic residues" evidence="1">
    <location>
        <begin position="114"/>
        <end position="128"/>
    </location>
</feature>
<dbReference type="GO" id="GO:0051301">
    <property type="term" value="P:cell division"/>
    <property type="evidence" value="ECO:0007669"/>
    <property type="project" value="UniProtKB-KW"/>
</dbReference>
<feature type="compositionally biased region" description="Low complexity" evidence="1">
    <location>
        <begin position="265"/>
        <end position="278"/>
    </location>
</feature>
<feature type="region of interest" description="Disordered" evidence="1">
    <location>
        <begin position="26"/>
        <end position="278"/>
    </location>
</feature>
<accession>A0A6J4JM46</accession>
<evidence type="ECO:0000256" key="1">
    <source>
        <dbReference type="SAM" id="MobiDB-lite"/>
    </source>
</evidence>
<gene>
    <name evidence="2" type="ORF">AVDCRST_MAG41-3637</name>
</gene>
<feature type="non-terminal residue" evidence="2">
    <location>
        <position position="278"/>
    </location>
</feature>
<feature type="region of interest" description="Disordered" evidence="1">
    <location>
        <begin position="1"/>
        <end position="20"/>
    </location>
</feature>
<name>A0A6J4JM46_9ACTN</name>
<proteinExistence type="predicted"/>
<evidence type="ECO:0000313" key="2">
    <source>
        <dbReference type="EMBL" id="CAA9282101.1"/>
    </source>
</evidence>
<feature type="compositionally biased region" description="Low complexity" evidence="1">
    <location>
        <begin position="98"/>
        <end position="111"/>
    </location>
</feature>
<feature type="compositionally biased region" description="Basic and acidic residues" evidence="1">
    <location>
        <begin position="1"/>
        <end position="11"/>
    </location>
</feature>
<dbReference type="AlphaFoldDB" id="A0A6J4JM46"/>
<feature type="non-terminal residue" evidence="2">
    <location>
        <position position="1"/>
    </location>
</feature>